<reference evidence="1" key="1">
    <citation type="submission" date="2021-03" db="EMBL/GenBank/DDBJ databases">
        <title>Evolutionary priming and transition to the ectomycorrhizal habit in an iconic lineage of mushroom-forming fungi: is preadaptation a requirement?</title>
        <authorList>
            <consortium name="DOE Joint Genome Institute"/>
            <person name="Looney B.P."/>
            <person name="Miyauchi S."/>
            <person name="Morin E."/>
            <person name="Drula E."/>
            <person name="Courty P.E."/>
            <person name="Chicoki N."/>
            <person name="Fauchery L."/>
            <person name="Kohler A."/>
            <person name="Kuo A."/>
            <person name="LaButti K."/>
            <person name="Pangilinan J."/>
            <person name="Lipzen A."/>
            <person name="Riley R."/>
            <person name="Andreopoulos W."/>
            <person name="He G."/>
            <person name="Johnson J."/>
            <person name="Barry K.W."/>
            <person name="Grigoriev I.V."/>
            <person name="Nagy L."/>
            <person name="Hibbett D."/>
            <person name="Henrissat B."/>
            <person name="Matheny P.B."/>
            <person name="Labbe J."/>
            <person name="Martin A.F."/>
        </authorList>
    </citation>
    <scope>NUCLEOTIDE SEQUENCE</scope>
    <source>
        <strain evidence="1">BPL698</strain>
    </source>
</reference>
<organism evidence="1 2">
    <name type="scientific">Russula earlei</name>
    <dbReference type="NCBI Taxonomy" id="71964"/>
    <lineage>
        <taxon>Eukaryota</taxon>
        <taxon>Fungi</taxon>
        <taxon>Dikarya</taxon>
        <taxon>Basidiomycota</taxon>
        <taxon>Agaricomycotina</taxon>
        <taxon>Agaricomycetes</taxon>
        <taxon>Russulales</taxon>
        <taxon>Russulaceae</taxon>
        <taxon>Russula</taxon>
    </lineage>
</organism>
<keyword evidence="2" id="KW-1185">Reference proteome</keyword>
<evidence type="ECO:0000313" key="2">
    <source>
        <dbReference type="Proteomes" id="UP001207468"/>
    </source>
</evidence>
<comment type="caution">
    <text evidence="1">The sequence shown here is derived from an EMBL/GenBank/DDBJ whole genome shotgun (WGS) entry which is preliminary data.</text>
</comment>
<sequence>MLLPRLSMLGDFTNLRFVHEANWGTQVFTEACRTHLTANGRPRNPSQIFNQSKRPPPPFTRSVLPALTRVVFKGVHEYLEDVLAQIDAPLLEYLVIVFFMDLDFVLPQLHRLISHAKSFQACNRAIVRTSDSAVKDLRLSDEVARHVFQALKELADESVTEVLPALRNIFLSDLQRLESIPKNVEGFVVARQHDVTVHRAIISMENAPFSAMALIVEWTDCNL</sequence>
<dbReference type="EMBL" id="JAGFNK010000270">
    <property type="protein sequence ID" value="KAI9454619.1"/>
    <property type="molecule type" value="Genomic_DNA"/>
</dbReference>
<gene>
    <name evidence="1" type="ORF">F5148DRAFT_1288589</name>
</gene>
<accession>A0ACC0U0H1</accession>
<proteinExistence type="predicted"/>
<evidence type="ECO:0000313" key="1">
    <source>
        <dbReference type="EMBL" id="KAI9454619.1"/>
    </source>
</evidence>
<dbReference type="Proteomes" id="UP001207468">
    <property type="component" value="Unassembled WGS sequence"/>
</dbReference>
<name>A0ACC0U0H1_9AGAM</name>
<protein>
    <submittedName>
        <fullName evidence="1">Uncharacterized protein</fullName>
    </submittedName>
</protein>